<reference evidence="9 10" key="1">
    <citation type="submission" date="2017-09" db="EMBL/GenBank/DDBJ databases">
        <title>Depth-based differentiation of microbial function through sediment-hosted aquifers and enrichment of novel symbionts in the deep terrestrial subsurface.</title>
        <authorList>
            <person name="Probst A.J."/>
            <person name="Ladd B."/>
            <person name="Jarett J.K."/>
            <person name="Geller-Mcgrath D.E."/>
            <person name="Sieber C.M."/>
            <person name="Emerson J.B."/>
            <person name="Anantharaman K."/>
            <person name="Thomas B.C."/>
            <person name="Malmstrom R."/>
            <person name="Stieglmeier M."/>
            <person name="Klingl A."/>
            <person name="Woyke T."/>
            <person name="Ryan C.M."/>
            <person name="Banfield J.F."/>
        </authorList>
    </citation>
    <scope>NUCLEOTIDE SEQUENCE [LARGE SCALE GENOMIC DNA]</scope>
    <source>
        <strain evidence="9">CG22_combo_CG10-13_8_21_14_all_39_12</strain>
    </source>
</reference>
<accession>A0A2H0BFF1</accession>
<comment type="function">
    <text evidence="7">Involved in DNA repair and RecF pathway recombination.</text>
</comment>
<dbReference type="PANTHER" id="PTHR33991">
    <property type="entry name" value="DNA REPAIR PROTEIN RECO"/>
    <property type="match status" value="1"/>
</dbReference>
<feature type="domain" description="DNA replication/recombination mediator RecO N-terminal" evidence="8">
    <location>
        <begin position="1"/>
        <end position="79"/>
    </location>
</feature>
<evidence type="ECO:0000313" key="9">
    <source>
        <dbReference type="EMBL" id="PIP56402.1"/>
    </source>
</evidence>
<evidence type="ECO:0000256" key="7">
    <source>
        <dbReference type="HAMAP-Rule" id="MF_00201"/>
    </source>
</evidence>
<dbReference type="InterPro" id="IPR022572">
    <property type="entry name" value="DNA_rep/recomb_RecO_N"/>
</dbReference>
<dbReference type="GO" id="GO:0006302">
    <property type="term" value="P:double-strand break repair"/>
    <property type="evidence" value="ECO:0007669"/>
    <property type="project" value="TreeGrafter"/>
</dbReference>
<evidence type="ECO:0000313" key="10">
    <source>
        <dbReference type="Proteomes" id="UP000228495"/>
    </source>
</evidence>
<protein>
    <recommendedName>
        <fullName evidence="2 7">DNA repair protein RecO</fullName>
    </recommendedName>
    <alternativeName>
        <fullName evidence="6 7">Recombination protein O</fullName>
    </alternativeName>
</protein>
<evidence type="ECO:0000256" key="2">
    <source>
        <dbReference type="ARBA" id="ARBA00021310"/>
    </source>
</evidence>
<sequence>MKTFTDDAIILRRYPYGERDVLFVMFAKYTGKIRAVAKGVRSITSRRGGHLDLFNVARVTIRESSGLGLITEAQTVENFGYIKEDKSLVNVAYYISELVEHLIPDEEPDTDLFNQVIGLLTQIDSRKAYHSDQLRNLERYLLKNAGFWSDEDHGSQYPKDPYQRKIFMHRLFEEVLERTLNTKGLVK</sequence>
<evidence type="ECO:0000256" key="6">
    <source>
        <dbReference type="ARBA" id="ARBA00033409"/>
    </source>
</evidence>
<dbReference type="GO" id="GO:0006310">
    <property type="term" value="P:DNA recombination"/>
    <property type="evidence" value="ECO:0007669"/>
    <property type="project" value="UniProtKB-UniRule"/>
</dbReference>
<dbReference type="Gene3D" id="1.20.1440.120">
    <property type="entry name" value="Recombination protein O, C-terminal domain"/>
    <property type="match status" value="1"/>
</dbReference>
<evidence type="ECO:0000256" key="4">
    <source>
        <dbReference type="ARBA" id="ARBA00023172"/>
    </source>
</evidence>
<proteinExistence type="inferred from homology"/>
<dbReference type="SUPFAM" id="SSF50249">
    <property type="entry name" value="Nucleic acid-binding proteins"/>
    <property type="match status" value="1"/>
</dbReference>
<evidence type="ECO:0000256" key="3">
    <source>
        <dbReference type="ARBA" id="ARBA00022763"/>
    </source>
</evidence>
<dbReference type="Proteomes" id="UP000228495">
    <property type="component" value="Unassembled WGS sequence"/>
</dbReference>
<gene>
    <name evidence="7 9" type="primary">recO</name>
    <name evidence="9" type="ORF">COX05_03290</name>
</gene>
<dbReference type="GO" id="GO:0043590">
    <property type="term" value="C:bacterial nucleoid"/>
    <property type="evidence" value="ECO:0007669"/>
    <property type="project" value="TreeGrafter"/>
</dbReference>
<comment type="similarity">
    <text evidence="1 7">Belongs to the RecO family.</text>
</comment>
<keyword evidence="5 7" id="KW-0234">DNA repair</keyword>
<dbReference type="PANTHER" id="PTHR33991:SF1">
    <property type="entry name" value="DNA REPAIR PROTEIN RECO"/>
    <property type="match status" value="1"/>
</dbReference>
<keyword evidence="3 7" id="KW-0227">DNA damage</keyword>
<evidence type="ECO:0000256" key="1">
    <source>
        <dbReference type="ARBA" id="ARBA00007452"/>
    </source>
</evidence>
<dbReference type="Pfam" id="PF11967">
    <property type="entry name" value="RecO_N"/>
    <property type="match status" value="1"/>
</dbReference>
<dbReference type="InterPro" id="IPR003717">
    <property type="entry name" value="RecO"/>
</dbReference>
<evidence type="ECO:0000256" key="5">
    <source>
        <dbReference type="ARBA" id="ARBA00023204"/>
    </source>
</evidence>
<dbReference type="SUPFAM" id="SSF57863">
    <property type="entry name" value="ArfGap/RecO-like zinc finger"/>
    <property type="match status" value="1"/>
</dbReference>
<dbReference type="Pfam" id="PF02565">
    <property type="entry name" value="RecO_C"/>
    <property type="match status" value="1"/>
</dbReference>
<evidence type="ECO:0000259" key="8">
    <source>
        <dbReference type="Pfam" id="PF11967"/>
    </source>
</evidence>
<dbReference type="InterPro" id="IPR037278">
    <property type="entry name" value="ARFGAP/RecO"/>
</dbReference>
<name>A0A2H0BFF1_UNCKA</name>
<dbReference type="Gene3D" id="2.40.50.140">
    <property type="entry name" value="Nucleic acid-binding proteins"/>
    <property type="match status" value="1"/>
</dbReference>
<dbReference type="InterPro" id="IPR012340">
    <property type="entry name" value="NA-bd_OB-fold"/>
</dbReference>
<comment type="caution">
    <text evidence="9">The sequence shown here is derived from an EMBL/GenBank/DDBJ whole genome shotgun (WGS) entry which is preliminary data.</text>
</comment>
<dbReference type="HAMAP" id="MF_00201">
    <property type="entry name" value="RecO"/>
    <property type="match status" value="1"/>
</dbReference>
<keyword evidence="4 7" id="KW-0233">DNA recombination</keyword>
<dbReference type="AlphaFoldDB" id="A0A2H0BFF1"/>
<dbReference type="NCBIfam" id="TIGR00613">
    <property type="entry name" value="reco"/>
    <property type="match status" value="1"/>
</dbReference>
<dbReference type="InterPro" id="IPR042242">
    <property type="entry name" value="RecO_C"/>
</dbReference>
<dbReference type="EMBL" id="PCSU01000056">
    <property type="protein sequence ID" value="PIP56402.1"/>
    <property type="molecule type" value="Genomic_DNA"/>
</dbReference>
<organism evidence="9 10">
    <name type="scientific">candidate division WWE3 bacterium CG22_combo_CG10-13_8_21_14_all_39_12</name>
    <dbReference type="NCBI Taxonomy" id="1975094"/>
    <lineage>
        <taxon>Bacteria</taxon>
        <taxon>Katanobacteria</taxon>
    </lineage>
</organism>